<comment type="similarity">
    <text evidence="2 8">Belongs to the peptidase A24 family.</text>
</comment>
<gene>
    <name evidence="13" type="ordered locus">Dtox_2663</name>
</gene>
<evidence type="ECO:0000256" key="2">
    <source>
        <dbReference type="ARBA" id="ARBA00005801"/>
    </source>
</evidence>
<dbReference type="RefSeq" id="WP_015758139.1">
    <property type="nucleotide sequence ID" value="NC_013216.1"/>
</dbReference>
<keyword evidence="6 10" id="KW-1133">Transmembrane helix</keyword>
<dbReference type="eggNOG" id="COG1989">
    <property type="taxonomic scope" value="Bacteria"/>
</dbReference>
<keyword evidence="9" id="KW-0511">Multifunctional enzyme</keyword>
<comment type="catalytic activity">
    <reaction evidence="9">
        <text>Typically cleaves a -Gly-|-Phe- bond to release an N-terminal, basic peptide of 5-8 residues from type IV prepilin, and then N-methylates the new N-terminal amino group, the methyl donor being S-adenosyl-L-methionine.</text>
        <dbReference type="EC" id="3.4.23.43"/>
    </reaction>
</comment>
<feature type="transmembrane region" description="Helical" evidence="10">
    <location>
        <begin position="190"/>
        <end position="210"/>
    </location>
</feature>
<keyword evidence="14" id="KW-1185">Reference proteome</keyword>
<dbReference type="AlphaFoldDB" id="C8W149"/>
<dbReference type="GO" id="GO:0032259">
    <property type="term" value="P:methylation"/>
    <property type="evidence" value="ECO:0007669"/>
    <property type="project" value="UniProtKB-KW"/>
</dbReference>
<feature type="domain" description="Prepilin type IV endopeptidase peptidase" evidence="11">
    <location>
        <begin position="102"/>
        <end position="206"/>
    </location>
</feature>
<dbReference type="GO" id="GO:0005886">
    <property type="term" value="C:plasma membrane"/>
    <property type="evidence" value="ECO:0007669"/>
    <property type="project" value="UniProtKB-SubCell"/>
</dbReference>
<comment type="subcellular location">
    <subcellularLocation>
        <location evidence="1">Cell inner membrane</location>
        <topology evidence="1">Multi-pass membrane protein</topology>
    </subcellularLocation>
    <subcellularLocation>
        <location evidence="9">Cell membrane</location>
        <topology evidence="9">Multi-pass membrane protein</topology>
    </subcellularLocation>
</comment>
<dbReference type="KEGG" id="dae:Dtox_2663"/>
<keyword evidence="7 10" id="KW-0472">Membrane</keyword>
<keyword evidence="9" id="KW-0378">Hydrolase</keyword>
<evidence type="ECO:0000259" key="12">
    <source>
        <dbReference type="Pfam" id="PF06750"/>
    </source>
</evidence>
<evidence type="ECO:0000259" key="11">
    <source>
        <dbReference type="Pfam" id="PF01478"/>
    </source>
</evidence>
<dbReference type="EMBL" id="CP001720">
    <property type="protein sequence ID" value="ACV63445.1"/>
    <property type="molecule type" value="Genomic_DNA"/>
</dbReference>
<evidence type="ECO:0000313" key="14">
    <source>
        <dbReference type="Proteomes" id="UP000002217"/>
    </source>
</evidence>
<feature type="transmembrane region" description="Helical" evidence="10">
    <location>
        <begin position="6"/>
        <end position="25"/>
    </location>
</feature>
<dbReference type="GO" id="GO:0004190">
    <property type="term" value="F:aspartic-type endopeptidase activity"/>
    <property type="evidence" value="ECO:0007669"/>
    <property type="project" value="UniProtKB-EC"/>
</dbReference>
<dbReference type="PANTHER" id="PTHR30487">
    <property type="entry name" value="TYPE 4 PREPILIN-LIKE PROTEINS LEADER PEPTIDE-PROCESSING ENZYME"/>
    <property type="match status" value="1"/>
</dbReference>
<dbReference type="Pfam" id="PF06750">
    <property type="entry name" value="A24_N_bact"/>
    <property type="match status" value="1"/>
</dbReference>
<feature type="transmembrane region" description="Helical" evidence="10">
    <location>
        <begin position="152"/>
        <end position="170"/>
    </location>
</feature>
<keyword evidence="4" id="KW-0997">Cell inner membrane</keyword>
<keyword evidence="9" id="KW-0808">Transferase</keyword>
<comment type="function">
    <text evidence="9">Plays an essential role in type IV pili and type II pseudopili formation by proteolytically removing the leader sequence from substrate proteins and subsequently monomethylating the alpha-amino group of the newly exposed N-terminal phenylalanine.</text>
</comment>
<dbReference type="EC" id="3.4.23.43" evidence="9"/>
<evidence type="ECO:0000256" key="4">
    <source>
        <dbReference type="ARBA" id="ARBA00022519"/>
    </source>
</evidence>
<dbReference type="InterPro" id="IPR050882">
    <property type="entry name" value="Prepilin_peptidase/N-MTase"/>
</dbReference>
<sequence length="248" mass="26233">MLNNILVFLLGLCLGSFLNVCIYRIPRGLSVVFGLSGCPNCGSGIRGVDLSPVLGYVLLKGRCRNCRAAINPRYPLVELLTAVLFLASYHSWGACYYTVAVWIFLSALVVAAFIDLEHGIIPDQVVVAALVLGVPVLFLASPYKLISGLTGFAAAGIIMLVIALLAPGGMGGGDVKLSAVIGLYLGWPNVLAGLFLAFLSGGLVGIVLLCSGRKKRKDHVPFGPYLALGGVTGIFAADRLINWYMTLF</sequence>
<dbReference type="STRING" id="485916.Dtox_2663"/>
<keyword evidence="3" id="KW-1003">Cell membrane</keyword>
<evidence type="ECO:0000256" key="8">
    <source>
        <dbReference type="RuleBase" id="RU003793"/>
    </source>
</evidence>
<dbReference type="Gene3D" id="1.20.120.1220">
    <property type="match status" value="1"/>
</dbReference>
<evidence type="ECO:0000256" key="10">
    <source>
        <dbReference type="SAM" id="Phobius"/>
    </source>
</evidence>
<evidence type="ECO:0000256" key="5">
    <source>
        <dbReference type="ARBA" id="ARBA00022692"/>
    </source>
</evidence>
<protein>
    <recommendedName>
        <fullName evidence="9">Prepilin leader peptidase/N-methyltransferase</fullName>
        <ecNumber evidence="9">2.1.1.-</ecNumber>
        <ecNumber evidence="9">3.4.23.43</ecNumber>
    </recommendedName>
</protein>
<feature type="transmembrane region" description="Helical" evidence="10">
    <location>
        <begin position="120"/>
        <end position="140"/>
    </location>
</feature>
<accession>C8W149</accession>
<name>C8W149_DESAS</name>
<dbReference type="EC" id="2.1.1.-" evidence="9"/>
<dbReference type="PRINTS" id="PR00864">
    <property type="entry name" value="PREPILNPTASE"/>
</dbReference>
<keyword evidence="9" id="KW-0489">Methyltransferase</keyword>
<keyword evidence="5 9" id="KW-0812">Transmembrane</keyword>
<dbReference type="Pfam" id="PF01478">
    <property type="entry name" value="Peptidase_A24"/>
    <property type="match status" value="1"/>
</dbReference>
<feature type="transmembrane region" description="Helical" evidence="10">
    <location>
        <begin position="94"/>
        <end position="114"/>
    </location>
</feature>
<evidence type="ECO:0000256" key="6">
    <source>
        <dbReference type="ARBA" id="ARBA00022989"/>
    </source>
</evidence>
<evidence type="ECO:0000256" key="9">
    <source>
        <dbReference type="RuleBase" id="RU003794"/>
    </source>
</evidence>
<dbReference type="HOGENOM" id="CLU_057101_0_1_9"/>
<organism evidence="13 14">
    <name type="scientific">Desulfofarcimen acetoxidans (strain ATCC 49208 / DSM 771 / KCTC 5769 / VKM B-1644 / 5575)</name>
    <name type="common">Desulfotomaculum acetoxidans</name>
    <dbReference type="NCBI Taxonomy" id="485916"/>
    <lineage>
        <taxon>Bacteria</taxon>
        <taxon>Bacillati</taxon>
        <taxon>Bacillota</taxon>
        <taxon>Clostridia</taxon>
        <taxon>Eubacteriales</taxon>
        <taxon>Peptococcaceae</taxon>
        <taxon>Desulfofarcimen</taxon>
    </lineage>
</organism>
<feature type="domain" description="Prepilin peptidase A24 N-terminal" evidence="12">
    <location>
        <begin position="9"/>
        <end position="90"/>
    </location>
</feature>
<dbReference type="InterPro" id="IPR014032">
    <property type="entry name" value="Peptidase_A24A_bac"/>
</dbReference>
<dbReference type="InterPro" id="IPR010627">
    <property type="entry name" value="Prepilin_pept_A24_N"/>
</dbReference>
<dbReference type="GO" id="GO:0008168">
    <property type="term" value="F:methyltransferase activity"/>
    <property type="evidence" value="ECO:0007669"/>
    <property type="project" value="UniProtKB-KW"/>
</dbReference>
<dbReference type="PANTHER" id="PTHR30487:SF0">
    <property type="entry name" value="PREPILIN LEADER PEPTIDASE_N-METHYLTRANSFERASE-RELATED"/>
    <property type="match status" value="1"/>
</dbReference>
<reference evidence="13 14" key="1">
    <citation type="journal article" date="2009" name="Stand. Genomic Sci.">
        <title>Complete genome sequence of Desulfotomaculum acetoxidans type strain (5575).</title>
        <authorList>
            <person name="Spring S."/>
            <person name="Lapidus A."/>
            <person name="Schroder M."/>
            <person name="Gleim D."/>
            <person name="Sims D."/>
            <person name="Meincke L."/>
            <person name="Glavina Del Rio T."/>
            <person name="Tice H."/>
            <person name="Copeland A."/>
            <person name="Cheng J.F."/>
            <person name="Lucas S."/>
            <person name="Chen F."/>
            <person name="Nolan M."/>
            <person name="Bruce D."/>
            <person name="Goodwin L."/>
            <person name="Pitluck S."/>
            <person name="Ivanova N."/>
            <person name="Mavromatis K."/>
            <person name="Mikhailova N."/>
            <person name="Pati A."/>
            <person name="Chen A."/>
            <person name="Palaniappan K."/>
            <person name="Land M."/>
            <person name="Hauser L."/>
            <person name="Chang Y.J."/>
            <person name="Jeffries C.D."/>
            <person name="Chain P."/>
            <person name="Saunders E."/>
            <person name="Brettin T."/>
            <person name="Detter J.C."/>
            <person name="Goker M."/>
            <person name="Bristow J."/>
            <person name="Eisen J.A."/>
            <person name="Markowitz V."/>
            <person name="Hugenholtz P."/>
            <person name="Kyrpides N.C."/>
            <person name="Klenk H.P."/>
            <person name="Han C."/>
        </authorList>
    </citation>
    <scope>NUCLEOTIDE SEQUENCE [LARGE SCALE GENOMIC DNA]</scope>
    <source>
        <strain evidence="14">ATCC 49208 / DSM 771 / VKM B-1644</strain>
    </source>
</reference>
<keyword evidence="9" id="KW-0645">Protease</keyword>
<evidence type="ECO:0000313" key="13">
    <source>
        <dbReference type="EMBL" id="ACV63445.1"/>
    </source>
</evidence>
<evidence type="ECO:0000256" key="7">
    <source>
        <dbReference type="ARBA" id="ARBA00023136"/>
    </source>
</evidence>
<dbReference type="GO" id="GO:0006465">
    <property type="term" value="P:signal peptide processing"/>
    <property type="evidence" value="ECO:0007669"/>
    <property type="project" value="TreeGrafter"/>
</dbReference>
<dbReference type="InterPro" id="IPR000045">
    <property type="entry name" value="Prepilin_IV_endopep_pep"/>
</dbReference>
<dbReference type="Proteomes" id="UP000002217">
    <property type="component" value="Chromosome"/>
</dbReference>
<dbReference type="OrthoDB" id="9789291at2"/>
<evidence type="ECO:0000256" key="1">
    <source>
        <dbReference type="ARBA" id="ARBA00004429"/>
    </source>
</evidence>
<proteinExistence type="inferred from homology"/>
<feature type="transmembrane region" description="Helical" evidence="10">
    <location>
        <begin position="222"/>
        <end position="245"/>
    </location>
</feature>
<evidence type="ECO:0000256" key="3">
    <source>
        <dbReference type="ARBA" id="ARBA00022475"/>
    </source>
</evidence>
<dbReference type="MEROPS" id="A24.019"/>